<comment type="caution">
    <text evidence="11">The sequence shown here is derived from an EMBL/GenBank/DDBJ whole genome shotgun (WGS) entry which is preliminary data.</text>
</comment>
<dbReference type="PANTHER" id="PTHR46300:SF7">
    <property type="entry name" value="P450, PUTATIVE (EUROFUNG)-RELATED"/>
    <property type="match status" value="1"/>
</dbReference>
<dbReference type="GO" id="GO:0004497">
    <property type="term" value="F:monooxygenase activity"/>
    <property type="evidence" value="ECO:0007669"/>
    <property type="project" value="UniProtKB-KW"/>
</dbReference>
<dbReference type="GO" id="GO:0005506">
    <property type="term" value="F:iron ion binding"/>
    <property type="evidence" value="ECO:0007669"/>
    <property type="project" value="InterPro"/>
</dbReference>
<accession>A0A8H5EU21</accession>
<evidence type="ECO:0000256" key="6">
    <source>
        <dbReference type="ARBA" id="ARBA00023002"/>
    </source>
</evidence>
<dbReference type="PANTHER" id="PTHR46300">
    <property type="entry name" value="P450, PUTATIVE (EUROFUNG)-RELATED-RELATED"/>
    <property type="match status" value="1"/>
</dbReference>
<comment type="similarity">
    <text evidence="3 10">Belongs to the cytochrome P450 family.</text>
</comment>
<dbReference type="InterPro" id="IPR002401">
    <property type="entry name" value="Cyt_P450_E_grp-I"/>
</dbReference>
<dbReference type="Pfam" id="PF00067">
    <property type="entry name" value="p450"/>
    <property type="match status" value="1"/>
</dbReference>
<proteinExistence type="inferred from homology"/>
<sequence length="518" mass="59088">MNTFIAAFLVATAVATYALRVFLKRQSRNPLPPGPSGYPIIGNIIGGADHHLWLKYANWSNSYGSDVLSYETYGRTTVVLNSYKAVAELLEKRSYNYSDRPRQVMADELMGWHWDFAHFRYGDRWRRHRRAFHQYFQPRNLPSSYPIQIKMALRLLEQLGTAPDSFHEHIRHMVSSVVLHTAYGYDAHGEDDYFVKLVNKATPPFLEVVHKTFLVDYLPVLRHVPEWLPGAGFKRYAAASYKNASLLPELPFRKVKEQMANGTAQPSFVSDSLHHIMAGEASIPVDEEEIIKNCAGVVYFAGSDTTVAVLLAWQLAMLHYPDVQKRAQMVIDKVCGQSRLPDFSDRPLLPYVEAILLETMRWHSITPLSLPHRAINEDEYNGYRIPAGATISPNAWAILHDPELYPEPFKFLPERFLDERQEKVTFKKQPDPTLIGGFGYGRRICPGRHLAMATGWIAIANILATYNLSKARDAQGRVIEPQIRFKDGLVSHPELYKIQYDTRSKDVQSWIESAKLAT</sequence>
<reference evidence="11 12" key="1">
    <citation type="journal article" date="2020" name="ISME J.">
        <title>Uncovering the hidden diversity of litter-decomposition mechanisms in mushroom-forming fungi.</title>
        <authorList>
            <person name="Floudas D."/>
            <person name="Bentzer J."/>
            <person name="Ahren D."/>
            <person name="Johansson T."/>
            <person name="Persson P."/>
            <person name="Tunlid A."/>
        </authorList>
    </citation>
    <scope>NUCLEOTIDE SEQUENCE [LARGE SCALE GENOMIC DNA]</scope>
    <source>
        <strain evidence="11 12">CBS 101986</strain>
    </source>
</reference>
<dbReference type="CDD" id="cd11065">
    <property type="entry name" value="CYP64-like"/>
    <property type="match status" value="1"/>
</dbReference>
<comment type="cofactor">
    <cofactor evidence="1 9">
        <name>heme</name>
        <dbReference type="ChEBI" id="CHEBI:30413"/>
    </cofactor>
</comment>
<evidence type="ECO:0000256" key="2">
    <source>
        <dbReference type="ARBA" id="ARBA00005179"/>
    </source>
</evidence>
<dbReference type="OrthoDB" id="2789670at2759"/>
<evidence type="ECO:0000256" key="5">
    <source>
        <dbReference type="ARBA" id="ARBA00022723"/>
    </source>
</evidence>
<organism evidence="11 12">
    <name type="scientific">Psilocybe cf. subviscida</name>
    <dbReference type="NCBI Taxonomy" id="2480587"/>
    <lineage>
        <taxon>Eukaryota</taxon>
        <taxon>Fungi</taxon>
        <taxon>Dikarya</taxon>
        <taxon>Basidiomycota</taxon>
        <taxon>Agaricomycotina</taxon>
        <taxon>Agaricomycetes</taxon>
        <taxon>Agaricomycetidae</taxon>
        <taxon>Agaricales</taxon>
        <taxon>Agaricineae</taxon>
        <taxon>Strophariaceae</taxon>
        <taxon>Psilocybe</taxon>
    </lineage>
</organism>
<dbReference type="InterPro" id="IPR050364">
    <property type="entry name" value="Cytochrome_P450_fung"/>
</dbReference>
<evidence type="ECO:0008006" key="13">
    <source>
        <dbReference type="Google" id="ProtNLM"/>
    </source>
</evidence>
<keyword evidence="7 9" id="KW-0408">Iron</keyword>
<dbReference type="InterPro" id="IPR036396">
    <property type="entry name" value="Cyt_P450_sf"/>
</dbReference>
<keyword evidence="6 10" id="KW-0560">Oxidoreductase</keyword>
<comment type="pathway">
    <text evidence="2">Secondary metabolite biosynthesis.</text>
</comment>
<protein>
    <recommendedName>
        <fullName evidence="13">Cytochrome P450</fullName>
    </recommendedName>
</protein>
<dbReference type="InterPro" id="IPR001128">
    <property type="entry name" value="Cyt_P450"/>
</dbReference>
<keyword evidence="12" id="KW-1185">Reference proteome</keyword>
<dbReference type="InterPro" id="IPR017972">
    <property type="entry name" value="Cyt_P450_CS"/>
</dbReference>
<evidence type="ECO:0000256" key="9">
    <source>
        <dbReference type="PIRSR" id="PIRSR602401-1"/>
    </source>
</evidence>
<gene>
    <name evidence="11" type="ORF">D9619_003412</name>
</gene>
<evidence type="ECO:0000313" key="11">
    <source>
        <dbReference type="EMBL" id="KAF5312386.1"/>
    </source>
</evidence>
<dbReference type="SUPFAM" id="SSF48264">
    <property type="entry name" value="Cytochrome P450"/>
    <property type="match status" value="1"/>
</dbReference>
<evidence type="ECO:0000256" key="4">
    <source>
        <dbReference type="ARBA" id="ARBA00022617"/>
    </source>
</evidence>
<evidence type="ECO:0000256" key="10">
    <source>
        <dbReference type="RuleBase" id="RU000461"/>
    </source>
</evidence>
<feature type="binding site" description="axial binding residue" evidence="9">
    <location>
        <position position="445"/>
    </location>
    <ligand>
        <name>heme</name>
        <dbReference type="ChEBI" id="CHEBI:30413"/>
    </ligand>
    <ligandPart>
        <name>Fe</name>
        <dbReference type="ChEBI" id="CHEBI:18248"/>
    </ligandPart>
</feature>
<evidence type="ECO:0000313" key="12">
    <source>
        <dbReference type="Proteomes" id="UP000567179"/>
    </source>
</evidence>
<dbReference type="PROSITE" id="PS00086">
    <property type="entry name" value="CYTOCHROME_P450"/>
    <property type="match status" value="1"/>
</dbReference>
<dbReference type="Proteomes" id="UP000567179">
    <property type="component" value="Unassembled WGS sequence"/>
</dbReference>
<evidence type="ECO:0000256" key="3">
    <source>
        <dbReference type="ARBA" id="ARBA00010617"/>
    </source>
</evidence>
<dbReference type="Gene3D" id="1.10.630.10">
    <property type="entry name" value="Cytochrome P450"/>
    <property type="match status" value="1"/>
</dbReference>
<evidence type="ECO:0000256" key="7">
    <source>
        <dbReference type="ARBA" id="ARBA00023004"/>
    </source>
</evidence>
<keyword evidence="5 9" id="KW-0479">Metal-binding</keyword>
<keyword evidence="4 9" id="KW-0349">Heme</keyword>
<dbReference type="PRINTS" id="PR00463">
    <property type="entry name" value="EP450I"/>
</dbReference>
<dbReference type="AlphaFoldDB" id="A0A8H5EU21"/>
<dbReference type="GO" id="GO:0016705">
    <property type="term" value="F:oxidoreductase activity, acting on paired donors, with incorporation or reduction of molecular oxygen"/>
    <property type="evidence" value="ECO:0007669"/>
    <property type="project" value="InterPro"/>
</dbReference>
<keyword evidence="8 10" id="KW-0503">Monooxygenase</keyword>
<dbReference type="GO" id="GO:0020037">
    <property type="term" value="F:heme binding"/>
    <property type="evidence" value="ECO:0007669"/>
    <property type="project" value="InterPro"/>
</dbReference>
<dbReference type="EMBL" id="JAACJJ010000056">
    <property type="protein sequence ID" value="KAF5312386.1"/>
    <property type="molecule type" value="Genomic_DNA"/>
</dbReference>
<evidence type="ECO:0000256" key="8">
    <source>
        <dbReference type="ARBA" id="ARBA00023033"/>
    </source>
</evidence>
<name>A0A8H5EU21_9AGAR</name>
<evidence type="ECO:0000256" key="1">
    <source>
        <dbReference type="ARBA" id="ARBA00001971"/>
    </source>
</evidence>